<dbReference type="CDD" id="cd22160">
    <property type="entry name" value="F-box_AtFBL13-like"/>
    <property type="match status" value="1"/>
</dbReference>
<dbReference type="SUPFAM" id="SSF52047">
    <property type="entry name" value="RNI-like"/>
    <property type="match status" value="1"/>
</dbReference>
<reference evidence="2 3" key="1">
    <citation type="journal article" date="2021" name="Comput. Struct. Biotechnol. J.">
        <title>De novo genome assembly of the potent medicinal plant Rehmannia glutinosa using nanopore technology.</title>
        <authorList>
            <person name="Ma L."/>
            <person name="Dong C."/>
            <person name="Song C."/>
            <person name="Wang X."/>
            <person name="Zheng X."/>
            <person name="Niu Y."/>
            <person name="Chen S."/>
            <person name="Feng W."/>
        </authorList>
    </citation>
    <scope>NUCLEOTIDE SEQUENCE [LARGE SCALE GENOMIC DNA]</scope>
    <source>
        <strain evidence="2">DH-2019</strain>
    </source>
</reference>
<dbReference type="EMBL" id="JABTTQ020000013">
    <property type="protein sequence ID" value="KAK6143852.1"/>
    <property type="molecule type" value="Genomic_DNA"/>
</dbReference>
<organism evidence="2 3">
    <name type="scientific">Rehmannia glutinosa</name>
    <name type="common">Chinese foxglove</name>
    <dbReference type="NCBI Taxonomy" id="99300"/>
    <lineage>
        <taxon>Eukaryota</taxon>
        <taxon>Viridiplantae</taxon>
        <taxon>Streptophyta</taxon>
        <taxon>Embryophyta</taxon>
        <taxon>Tracheophyta</taxon>
        <taxon>Spermatophyta</taxon>
        <taxon>Magnoliopsida</taxon>
        <taxon>eudicotyledons</taxon>
        <taxon>Gunneridae</taxon>
        <taxon>Pentapetalae</taxon>
        <taxon>asterids</taxon>
        <taxon>lamiids</taxon>
        <taxon>Lamiales</taxon>
        <taxon>Orobanchaceae</taxon>
        <taxon>Rehmannieae</taxon>
        <taxon>Rehmannia</taxon>
    </lineage>
</organism>
<sequence>MISQLPQPILHRILSLLSQKEAVQTCVLSKSWRYLGPTRPRIEFRLNHFGGNKETFMSVLNKTLQGYLDHKLCIQEFLVEMSNIDSESVSLLGKWIPIFTRNKDIKTFDLGFILNELAYLYPRYFDLPSVVFEAEPLRELYLKRCKLSRNPVLFKHLQTLSLAKVHITDETFDKIMSSCPLIEHVVLHSCEGLRTIKVNNHHNLNYFDFCACAVQSDDDYCSIEIDAPSLETLKIVGCPNWYHDHKYFPRLKSLYLGDVRLSSLSFDILLSSCNYLKYLTLQNCYGFKELHILSGSVKHLSIIGMCQYMTKSTIDAPNMVEFEYEGGFPRSISFARTSGEWKSNIKLMSFVDFDHNVSSWFRKLNKLLKAISRSEISLFLFQHNNDRQEQPPVQPDTNIYGGLYKPIVVVEQLRLSISGRLSCSGSANFMNGLFRICRPRNISVRKCGTYWDKSYLRLNEFLCKVLVTEREKHCFFWQQYLEEVSMEAFVEYGEKLYGVNLPSECLSLPLPNILFFRQNIRFRLKWIEN</sequence>
<evidence type="ECO:0000259" key="1">
    <source>
        <dbReference type="PROSITE" id="PS50181"/>
    </source>
</evidence>
<name>A0ABR0W857_REHGL</name>
<proteinExistence type="predicted"/>
<dbReference type="Gene3D" id="3.80.10.10">
    <property type="entry name" value="Ribonuclease Inhibitor"/>
    <property type="match status" value="1"/>
</dbReference>
<accession>A0ABR0W857</accession>
<dbReference type="SUPFAM" id="SSF81383">
    <property type="entry name" value="F-box domain"/>
    <property type="match status" value="1"/>
</dbReference>
<evidence type="ECO:0000313" key="3">
    <source>
        <dbReference type="Proteomes" id="UP001318860"/>
    </source>
</evidence>
<dbReference type="Pfam" id="PF24758">
    <property type="entry name" value="LRR_At5g56370"/>
    <property type="match status" value="2"/>
</dbReference>
<dbReference type="InterPro" id="IPR032675">
    <property type="entry name" value="LRR_dom_sf"/>
</dbReference>
<gene>
    <name evidence="2" type="ORF">DH2020_024200</name>
</gene>
<dbReference type="InterPro" id="IPR055411">
    <property type="entry name" value="LRR_FXL15/At3g58940/PEG3-like"/>
</dbReference>
<dbReference type="PROSITE" id="PS50181">
    <property type="entry name" value="FBOX"/>
    <property type="match status" value="1"/>
</dbReference>
<dbReference type="Pfam" id="PF00646">
    <property type="entry name" value="F-box"/>
    <property type="match status" value="1"/>
</dbReference>
<dbReference type="PANTHER" id="PTHR34145:SF51">
    <property type="entry name" value="FBD DOMAIN-CONTAINING PROTEIN"/>
    <property type="match status" value="1"/>
</dbReference>
<dbReference type="PANTHER" id="PTHR34145">
    <property type="entry name" value="OS02G0105600 PROTEIN"/>
    <property type="match status" value="1"/>
</dbReference>
<dbReference type="InterPro" id="IPR053781">
    <property type="entry name" value="F-box_AtFBL13-like"/>
</dbReference>
<dbReference type="InterPro" id="IPR001810">
    <property type="entry name" value="F-box_dom"/>
</dbReference>
<comment type="caution">
    <text evidence="2">The sequence shown here is derived from an EMBL/GenBank/DDBJ whole genome shotgun (WGS) entry which is preliminary data.</text>
</comment>
<feature type="domain" description="F-box" evidence="1">
    <location>
        <begin position="1"/>
        <end position="35"/>
    </location>
</feature>
<dbReference type="Proteomes" id="UP001318860">
    <property type="component" value="Unassembled WGS sequence"/>
</dbReference>
<dbReference type="InterPro" id="IPR036047">
    <property type="entry name" value="F-box-like_dom_sf"/>
</dbReference>
<dbReference type="InterPro" id="IPR053772">
    <property type="entry name" value="At1g61320/At1g61330-like"/>
</dbReference>
<protein>
    <recommendedName>
        <fullName evidence="1">F-box domain-containing protein</fullName>
    </recommendedName>
</protein>
<keyword evidence="3" id="KW-1185">Reference proteome</keyword>
<evidence type="ECO:0000313" key="2">
    <source>
        <dbReference type="EMBL" id="KAK6143852.1"/>
    </source>
</evidence>